<dbReference type="PROSITE" id="PS50005">
    <property type="entry name" value="TPR"/>
    <property type="match status" value="1"/>
</dbReference>
<keyword evidence="1" id="KW-0802">TPR repeat</keyword>
<sequence length="283" mass="32965">MNFKVLNVIILFFSLGLNGCSEPSNQYNQAVDHGMESIATEKYDEARTSFEQALEEEPEDEQIQRILEQLEVYQGAIKSLEKDELEEALSQAKRTGEITNGSRELNDRSKALIKDIQEILDQRKVEQVEEERQTEQVSNRVEETSEDSKKTEELIEPAEAPYEYSDFVGYYLHFDADDRTHADMIATIGYDYLTVGWYRSNFELYQVLDSSVEENVLSVEYLIEPYGEEAEEYGTFNVSLEEDNEEKRIEFIESGMTFYQATYEEVLDYDYSIQEFLVEDMNP</sequence>
<dbReference type="Proteomes" id="UP000184128">
    <property type="component" value="Unassembled WGS sequence"/>
</dbReference>
<evidence type="ECO:0000256" key="1">
    <source>
        <dbReference type="PROSITE-ProRule" id="PRU00339"/>
    </source>
</evidence>
<name>A0A1M4ZAA1_9LACT</name>
<keyword evidence="4" id="KW-1185">Reference proteome</keyword>
<gene>
    <name evidence="3" type="ORF">SAMN02745249_01910</name>
</gene>
<dbReference type="STRING" id="1121025.SAMN02745249_01910"/>
<protein>
    <recommendedName>
        <fullName evidence="5">Tetratricopeptide repeat-containing protein</fullName>
    </recommendedName>
</protein>
<accession>A0A1M4ZAA1</accession>
<dbReference type="OrthoDB" id="2170526at2"/>
<proteinExistence type="predicted"/>
<dbReference type="AlphaFoldDB" id="A0A1M4ZAA1"/>
<dbReference type="RefSeq" id="WP_073298592.1">
    <property type="nucleotide sequence ID" value="NZ_FQUF01000036.1"/>
</dbReference>
<evidence type="ECO:0000313" key="4">
    <source>
        <dbReference type="Proteomes" id="UP000184128"/>
    </source>
</evidence>
<reference evidence="4" key="1">
    <citation type="submission" date="2016-11" db="EMBL/GenBank/DDBJ databases">
        <authorList>
            <person name="Varghese N."/>
            <person name="Submissions S."/>
        </authorList>
    </citation>
    <scope>NUCLEOTIDE SEQUENCE [LARGE SCALE GENOMIC DNA]</scope>
    <source>
        <strain evidence="4">DSM 15692</strain>
    </source>
</reference>
<evidence type="ECO:0000313" key="3">
    <source>
        <dbReference type="EMBL" id="SHF14692.1"/>
    </source>
</evidence>
<feature type="region of interest" description="Disordered" evidence="2">
    <location>
        <begin position="127"/>
        <end position="153"/>
    </location>
</feature>
<dbReference type="EMBL" id="FQUF01000036">
    <property type="protein sequence ID" value="SHF14692.1"/>
    <property type="molecule type" value="Genomic_DNA"/>
</dbReference>
<evidence type="ECO:0000256" key="2">
    <source>
        <dbReference type="SAM" id="MobiDB-lite"/>
    </source>
</evidence>
<dbReference type="InterPro" id="IPR019734">
    <property type="entry name" value="TPR_rpt"/>
</dbReference>
<organism evidence="3 4">
    <name type="scientific">Atopostipes suicloacalis DSM 15692</name>
    <dbReference type="NCBI Taxonomy" id="1121025"/>
    <lineage>
        <taxon>Bacteria</taxon>
        <taxon>Bacillati</taxon>
        <taxon>Bacillota</taxon>
        <taxon>Bacilli</taxon>
        <taxon>Lactobacillales</taxon>
        <taxon>Carnobacteriaceae</taxon>
        <taxon>Atopostipes</taxon>
    </lineage>
</organism>
<evidence type="ECO:0008006" key="5">
    <source>
        <dbReference type="Google" id="ProtNLM"/>
    </source>
</evidence>
<feature type="repeat" description="TPR" evidence="1">
    <location>
        <begin position="27"/>
        <end position="60"/>
    </location>
</feature>